<organism evidence="6 7">
    <name type="scientific">Tortispora caseinolytica NRRL Y-17796</name>
    <dbReference type="NCBI Taxonomy" id="767744"/>
    <lineage>
        <taxon>Eukaryota</taxon>
        <taxon>Fungi</taxon>
        <taxon>Dikarya</taxon>
        <taxon>Ascomycota</taxon>
        <taxon>Saccharomycotina</taxon>
        <taxon>Trigonopsidomycetes</taxon>
        <taxon>Trigonopsidales</taxon>
        <taxon>Trigonopsidaceae</taxon>
        <taxon>Tortispora</taxon>
    </lineage>
</organism>
<dbReference type="OrthoDB" id="2499604at2759"/>
<evidence type="ECO:0000256" key="2">
    <source>
        <dbReference type="ARBA" id="ARBA00022692"/>
    </source>
</evidence>
<dbReference type="GO" id="GO:0016020">
    <property type="term" value="C:membrane"/>
    <property type="evidence" value="ECO:0007669"/>
    <property type="project" value="UniProtKB-SubCell"/>
</dbReference>
<accession>A0A1E4TCG2</accession>
<evidence type="ECO:0000313" key="7">
    <source>
        <dbReference type="Proteomes" id="UP000095023"/>
    </source>
</evidence>
<dbReference type="GO" id="GO:0005783">
    <property type="term" value="C:endoplasmic reticulum"/>
    <property type="evidence" value="ECO:0007669"/>
    <property type="project" value="TreeGrafter"/>
</dbReference>
<feature type="transmembrane region" description="Helical" evidence="5">
    <location>
        <begin position="263"/>
        <end position="280"/>
    </location>
</feature>
<feature type="transmembrane region" description="Helical" evidence="5">
    <location>
        <begin position="300"/>
        <end position="318"/>
    </location>
</feature>
<sequence length="437" mass="47436">MSDSVSYASLSFLAFQAVLQVVIVSTLGFFAAKAGLLSTELQKQISALNVEIFTPCLVFSKLGSSLTMGAMADLGLVPIIFLFTTGVSWAGARIASRLFRLNEREANFVTAMSVFGNSNSLPVSLTVSLAYSMADHLQWDVIPDDSADNIASRGILYLVLFQQLGQILRWSWGYNTLLSKPTPEEIERIASSRSLARCSAAIQSERNTVATSGSSNFLTVPTERAPLTITVPHTNYESFAINPLWRPVSISGRYVMSFMNRPLWSMLFAIVVAAIPQLQHQLFSPPHFLYATAGSAVKQVGGVAVPLILVVLGGNLAPSAGPNRIADTDPSDEANHSKVVILSLICRMIIPATVLFPALAFLTHNFVISILDDPIFIVVLFLLTTSPPAIQLSQICQLNGIFEREMTAILFWGYVVLTLPFSVGSVALSMMVLNWAK</sequence>
<gene>
    <name evidence="6" type="ORF">CANCADRAFT_27270</name>
</gene>
<name>A0A1E4TCG2_9ASCO</name>
<dbReference type="Proteomes" id="UP000095023">
    <property type="component" value="Unassembled WGS sequence"/>
</dbReference>
<keyword evidence="4 5" id="KW-0472">Membrane</keyword>
<dbReference type="Pfam" id="PF03547">
    <property type="entry name" value="Mem_trans"/>
    <property type="match status" value="1"/>
</dbReference>
<reference evidence="7" key="1">
    <citation type="submission" date="2016-02" db="EMBL/GenBank/DDBJ databases">
        <title>Comparative genomics of biotechnologically important yeasts.</title>
        <authorList>
            <consortium name="DOE Joint Genome Institute"/>
            <person name="Riley R."/>
            <person name="Haridas S."/>
            <person name="Wolfe K.H."/>
            <person name="Lopes M.R."/>
            <person name="Hittinger C.T."/>
            <person name="Goker M."/>
            <person name="Salamov A."/>
            <person name="Wisecaver J."/>
            <person name="Long T.M."/>
            <person name="Aerts A.L."/>
            <person name="Barry K."/>
            <person name="Choi C."/>
            <person name="Clum A."/>
            <person name="Coughlan A.Y."/>
            <person name="Deshpande S."/>
            <person name="Douglass A.P."/>
            <person name="Hanson S.J."/>
            <person name="Klenk H.-P."/>
            <person name="Labutti K."/>
            <person name="Lapidus A."/>
            <person name="Lindquist E."/>
            <person name="Lipzen A."/>
            <person name="Meier-Kolthoff J.P."/>
            <person name="Ohm R.A."/>
            <person name="Otillar R.P."/>
            <person name="Pangilinan J."/>
            <person name="Peng Y."/>
            <person name="Rokas A."/>
            <person name="Rosa C.A."/>
            <person name="Scheuner C."/>
            <person name="Sibirny A.A."/>
            <person name="Slot J.C."/>
            <person name="Stielow J.B."/>
            <person name="Sun H."/>
            <person name="Kurtzman C.P."/>
            <person name="Blackwell M."/>
            <person name="Jeffries T.W."/>
            <person name="Grigoriev I.V."/>
        </authorList>
    </citation>
    <scope>NUCLEOTIDE SEQUENCE [LARGE SCALE GENOMIC DNA]</scope>
    <source>
        <strain evidence="7">NRRL Y-17796</strain>
    </source>
</reference>
<dbReference type="PANTHER" id="PTHR31794:SF2">
    <property type="entry name" value="AUXIN EFFLUX TRANSPORTER FAMILY PROTEIN (EUROFUNG)"/>
    <property type="match status" value="1"/>
</dbReference>
<evidence type="ECO:0000256" key="3">
    <source>
        <dbReference type="ARBA" id="ARBA00022989"/>
    </source>
</evidence>
<keyword evidence="2 5" id="KW-0812">Transmembrane</keyword>
<evidence type="ECO:0000256" key="5">
    <source>
        <dbReference type="SAM" id="Phobius"/>
    </source>
</evidence>
<dbReference type="AlphaFoldDB" id="A0A1E4TCG2"/>
<feature type="transmembrane region" description="Helical" evidence="5">
    <location>
        <begin position="12"/>
        <end position="32"/>
    </location>
</feature>
<proteinExistence type="predicted"/>
<protein>
    <recommendedName>
        <fullName evidence="8">Auxin efflux carrier</fullName>
    </recommendedName>
</protein>
<feature type="transmembrane region" description="Helical" evidence="5">
    <location>
        <begin position="408"/>
        <end position="433"/>
    </location>
</feature>
<keyword evidence="3 5" id="KW-1133">Transmembrane helix</keyword>
<feature type="transmembrane region" description="Helical" evidence="5">
    <location>
        <begin position="339"/>
        <end position="363"/>
    </location>
</feature>
<evidence type="ECO:0000256" key="4">
    <source>
        <dbReference type="ARBA" id="ARBA00023136"/>
    </source>
</evidence>
<comment type="subcellular location">
    <subcellularLocation>
        <location evidence="1">Membrane</location>
        <topology evidence="1">Multi-pass membrane protein</topology>
    </subcellularLocation>
</comment>
<keyword evidence="7" id="KW-1185">Reference proteome</keyword>
<evidence type="ECO:0000313" key="6">
    <source>
        <dbReference type="EMBL" id="ODV89456.1"/>
    </source>
</evidence>
<dbReference type="EMBL" id="KV453843">
    <property type="protein sequence ID" value="ODV89456.1"/>
    <property type="molecule type" value="Genomic_DNA"/>
</dbReference>
<dbReference type="GO" id="GO:0055085">
    <property type="term" value="P:transmembrane transport"/>
    <property type="evidence" value="ECO:0007669"/>
    <property type="project" value="InterPro"/>
</dbReference>
<feature type="transmembrane region" description="Helical" evidence="5">
    <location>
        <begin position="74"/>
        <end position="95"/>
    </location>
</feature>
<dbReference type="InterPro" id="IPR004776">
    <property type="entry name" value="Mem_transp_PIN-like"/>
</dbReference>
<evidence type="ECO:0008006" key="8">
    <source>
        <dbReference type="Google" id="ProtNLM"/>
    </source>
</evidence>
<evidence type="ECO:0000256" key="1">
    <source>
        <dbReference type="ARBA" id="ARBA00004141"/>
    </source>
</evidence>
<feature type="transmembrane region" description="Helical" evidence="5">
    <location>
        <begin position="375"/>
        <end position="396"/>
    </location>
</feature>
<dbReference type="PANTHER" id="PTHR31794">
    <property type="entry name" value="AUXIN EFFLUX TRANSPORTER FAMILY PROTEIN (EUROFUNG)"/>
    <property type="match status" value="1"/>
</dbReference>